<dbReference type="OrthoDB" id="9886278at2"/>
<gene>
    <name evidence="1" type="ORF">LX73_2387</name>
</gene>
<organism evidence="1 2">
    <name type="scientific">Fodinibius salinus</name>
    <dbReference type="NCBI Taxonomy" id="860790"/>
    <lineage>
        <taxon>Bacteria</taxon>
        <taxon>Pseudomonadati</taxon>
        <taxon>Balneolota</taxon>
        <taxon>Balneolia</taxon>
        <taxon>Balneolales</taxon>
        <taxon>Balneolaceae</taxon>
        <taxon>Fodinibius</taxon>
    </lineage>
</organism>
<protein>
    <submittedName>
        <fullName evidence="1">Uncharacterized protein</fullName>
    </submittedName>
</protein>
<dbReference type="AlphaFoldDB" id="A0A5D3YF80"/>
<comment type="caution">
    <text evidence="1">The sequence shown here is derived from an EMBL/GenBank/DDBJ whole genome shotgun (WGS) entry which is preliminary data.</text>
</comment>
<sequence length="80" mass="8772">MHLLNQRKELIPLIIVGILLGIAAYDLFSKQQENAAILNSGKMIDPATISGRTACEVPIPDLSKQEQAKIPVFNTKEISN</sequence>
<accession>A0A5D3YF80</accession>
<reference evidence="1 2" key="1">
    <citation type="submission" date="2019-07" db="EMBL/GenBank/DDBJ databases">
        <title>Genomic Encyclopedia of Archaeal and Bacterial Type Strains, Phase II (KMG-II): from individual species to whole genera.</title>
        <authorList>
            <person name="Goeker M."/>
        </authorList>
    </citation>
    <scope>NUCLEOTIDE SEQUENCE [LARGE SCALE GENOMIC DNA]</scope>
    <source>
        <strain evidence="1 2">DSM 21935</strain>
    </source>
</reference>
<dbReference type="EMBL" id="VNHY01000004">
    <property type="protein sequence ID" value="TYP92137.1"/>
    <property type="molecule type" value="Genomic_DNA"/>
</dbReference>
<evidence type="ECO:0000313" key="2">
    <source>
        <dbReference type="Proteomes" id="UP000324595"/>
    </source>
</evidence>
<name>A0A5D3YF80_9BACT</name>
<dbReference type="Proteomes" id="UP000324595">
    <property type="component" value="Unassembled WGS sequence"/>
</dbReference>
<dbReference type="RefSeq" id="WP_148899697.1">
    <property type="nucleotide sequence ID" value="NZ_VNHY01000004.1"/>
</dbReference>
<evidence type="ECO:0000313" key="1">
    <source>
        <dbReference type="EMBL" id="TYP92137.1"/>
    </source>
</evidence>
<keyword evidence="2" id="KW-1185">Reference proteome</keyword>
<proteinExistence type="predicted"/>